<dbReference type="FunFam" id="1.10.3810.10:FF:000001">
    <property type="entry name" value="Penicillin-binding protein 1A"/>
    <property type="match status" value="1"/>
</dbReference>
<comment type="catalytic activity">
    <reaction evidence="15">
        <text>Preferential cleavage: (Ac)2-L-Lys-D-Ala-|-D-Ala. Also transpeptidation of peptidyl-alanyl moieties that are N-acyl substituents of D-alanine.</text>
        <dbReference type="EC" id="3.4.16.4"/>
    </reaction>
</comment>
<evidence type="ECO:0000256" key="8">
    <source>
        <dbReference type="ARBA" id="ARBA00022679"/>
    </source>
</evidence>
<accession>A0A9D1HU85</accession>
<keyword evidence="6" id="KW-0645">Protease</keyword>
<keyword evidence="12 17" id="KW-0472">Membrane</keyword>
<dbReference type="Gene3D" id="3.40.710.10">
    <property type="entry name" value="DD-peptidase/beta-lactamase superfamily"/>
    <property type="match status" value="1"/>
</dbReference>
<dbReference type="Pfam" id="PF00905">
    <property type="entry name" value="Transpeptidase"/>
    <property type="match status" value="1"/>
</dbReference>
<comment type="similarity">
    <text evidence="3">In the N-terminal section; belongs to the glycosyltransferase 51 family.</text>
</comment>
<evidence type="ECO:0000256" key="11">
    <source>
        <dbReference type="ARBA" id="ARBA00022984"/>
    </source>
</evidence>
<feature type="domain" description="Penicillin-binding protein transpeptidase" evidence="18">
    <location>
        <begin position="313"/>
        <end position="565"/>
    </location>
</feature>
<keyword evidence="4" id="KW-1003">Cell membrane</keyword>
<feature type="domain" description="Glycosyl transferase family 51" evidence="19">
    <location>
        <begin position="55"/>
        <end position="221"/>
    </location>
</feature>
<evidence type="ECO:0000313" key="20">
    <source>
        <dbReference type="EMBL" id="HIU22122.1"/>
    </source>
</evidence>
<evidence type="ECO:0000256" key="17">
    <source>
        <dbReference type="SAM" id="Phobius"/>
    </source>
</evidence>
<keyword evidence="14" id="KW-0961">Cell wall biogenesis/degradation</keyword>
<sequence>MKILKKIVKIGLVLTAFFIICYIGLYAYAKMLPKLPIDKANSYYLYDNQNELFQGKNSKKWVSLDDISPHLINATIAIEDKSFYHHKGFDFLRILKSLYINITNGKTLQGASTISQQYAKNLFLDFDKTWKRKINEAWLTIRLEAHYSKDKILEGYLNTINYGGIFGIENASLYYFGKNAKDLTLAEATILAGIPKDPTYYSPIQNENNSKKRQKLILNAMVKNKYITQTQAEKALQKELTYQVDQNKENLTTLMYYQDAAIQELQNIKTIPTSFLKTGGLKIYTNLDLEIQTSMEESIKKNLDYNQELEVASVVMNPNNGKILAIAGGRDYSKSQYNRVTSMKRQVGSTMKPFLYYAALENGFTPSTTFKSEKTTFTFSEDKTYSPNNYGNTYPNKPISMATALAYSDNIYAVKTHLFLGEQTLIDISKRLGIKSKLTPIPSLALGTESINILEMMKAYATFANEGYSIEPYFIERVEDIDGNVLYEHKEKKENILNRSLVFVLNEMLSNSYASEFVDYNYPTCINLAPKLTKKYAIKTGTTETDHLIFGYNKELIIGMWTGYDDNRISDVKDGNAIKNIWAEVMESAEKNVEGNGWYEIPQNVVGVMVEPVTGKVATAESKKKKMLYYIKGTEPYDESPDLDALVPTVKTQ</sequence>
<keyword evidence="13" id="KW-0511">Multifunctional enzyme</keyword>
<comment type="similarity">
    <text evidence="2">In the C-terminal section; belongs to the transpeptidase family.</text>
</comment>
<keyword evidence="10" id="KW-0133">Cell shape</keyword>
<evidence type="ECO:0000256" key="7">
    <source>
        <dbReference type="ARBA" id="ARBA00022676"/>
    </source>
</evidence>
<evidence type="ECO:0000256" key="3">
    <source>
        <dbReference type="ARBA" id="ARBA00007739"/>
    </source>
</evidence>
<evidence type="ECO:0000256" key="15">
    <source>
        <dbReference type="ARBA" id="ARBA00034000"/>
    </source>
</evidence>
<dbReference type="SUPFAM" id="SSF53955">
    <property type="entry name" value="Lysozyme-like"/>
    <property type="match status" value="1"/>
</dbReference>
<dbReference type="EMBL" id="DVML01000007">
    <property type="protein sequence ID" value="HIU22122.1"/>
    <property type="molecule type" value="Genomic_DNA"/>
</dbReference>
<dbReference type="InterPro" id="IPR001264">
    <property type="entry name" value="Glyco_trans_51"/>
</dbReference>
<dbReference type="Proteomes" id="UP000824087">
    <property type="component" value="Unassembled WGS sequence"/>
</dbReference>
<dbReference type="PANTHER" id="PTHR32282:SF11">
    <property type="entry name" value="PENICILLIN-BINDING PROTEIN 1B"/>
    <property type="match status" value="1"/>
</dbReference>
<dbReference type="GO" id="GO:0009252">
    <property type="term" value="P:peptidoglycan biosynthetic process"/>
    <property type="evidence" value="ECO:0007669"/>
    <property type="project" value="UniProtKB-KW"/>
</dbReference>
<evidence type="ECO:0000256" key="2">
    <source>
        <dbReference type="ARBA" id="ARBA00007090"/>
    </source>
</evidence>
<evidence type="ECO:0000313" key="21">
    <source>
        <dbReference type="Proteomes" id="UP000824087"/>
    </source>
</evidence>
<dbReference type="InterPro" id="IPR012338">
    <property type="entry name" value="Beta-lactam/transpept-like"/>
</dbReference>
<dbReference type="GO" id="GO:0005886">
    <property type="term" value="C:plasma membrane"/>
    <property type="evidence" value="ECO:0007669"/>
    <property type="project" value="UniProtKB-SubCell"/>
</dbReference>
<dbReference type="GO" id="GO:0006508">
    <property type="term" value="P:proteolysis"/>
    <property type="evidence" value="ECO:0007669"/>
    <property type="project" value="UniProtKB-KW"/>
</dbReference>
<evidence type="ECO:0000259" key="19">
    <source>
        <dbReference type="Pfam" id="PF00912"/>
    </source>
</evidence>
<name>A0A9D1HU85_9BACT</name>
<organism evidence="20 21">
    <name type="scientific">Candidatus Fimihabitans intestinipullorum</name>
    <dbReference type="NCBI Taxonomy" id="2840820"/>
    <lineage>
        <taxon>Bacteria</taxon>
        <taxon>Bacillati</taxon>
        <taxon>Mycoplasmatota</taxon>
        <taxon>Mycoplasmatota incertae sedis</taxon>
        <taxon>Candidatus Fimihabitans</taxon>
    </lineage>
</organism>
<dbReference type="InterPro" id="IPR001460">
    <property type="entry name" value="PCN-bd_Tpept"/>
</dbReference>
<dbReference type="InterPro" id="IPR050396">
    <property type="entry name" value="Glycosyltr_51/Transpeptidase"/>
</dbReference>
<proteinExistence type="inferred from homology"/>
<keyword evidence="17" id="KW-1133">Transmembrane helix</keyword>
<keyword evidence="11" id="KW-0573">Peptidoglycan synthesis</keyword>
<evidence type="ECO:0000256" key="14">
    <source>
        <dbReference type="ARBA" id="ARBA00023316"/>
    </source>
</evidence>
<feature type="transmembrane region" description="Helical" evidence="17">
    <location>
        <begin position="7"/>
        <end position="29"/>
    </location>
</feature>
<evidence type="ECO:0000256" key="6">
    <source>
        <dbReference type="ARBA" id="ARBA00022670"/>
    </source>
</evidence>
<dbReference type="GO" id="GO:0009002">
    <property type="term" value="F:serine-type D-Ala-D-Ala carboxypeptidase activity"/>
    <property type="evidence" value="ECO:0007669"/>
    <property type="project" value="UniProtKB-EC"/>
</dbReference>
<reference evidence="20" key="1">
    <citation type="submission" date="2020-10" db="EMBL/GenBank/DDBJ databases">
        <authorList>
            <person name="Gilroy R."/>
        </authorList>
    </citation>
    <scope>NUCLEOTIDE SEQUENCE</scope>
    <source>
        <strain evidence="20">CHK197-8231</strain>
    </source>
</reference>
<evidence type="ECO:0000259" key="18">
    <source>
        <dbReference type="Pfam" id="PF00905"/>
    </source>
</evidence>
<evidence type="ECO:0000256" key="16">
    <source>
        <dbReference type="ARBA" id="ARBA00049902"/>
    </source>
</evidence>
<dbReference type="InterPro" id="IPR023346">
    <property type="entry name" value="Lysozyme-like_dom_sf"/>
</dbReference>
<dbReference type="Pfam" id="PF00912">
    <property type="entry name" value="Transgly"/>
    <property type="match status" value="1"/>
</dbReference>
<keyword evidence="17" id="KW-0812">Transmembrane</keyword>
<gene>
    <name evidence="20" type="ORF">IAD49_00925</name>
</gene>
<dbReference type="GO" id="GO:0008955">
    <property type="term" value="F:peptidoglycan glycosyltransferase activity"/>
    <property type="evidence" value="ECO:0007669"/>
    <property type="project" value="UniProtKB-EC"/>
</dbReference>
<evidence type="ECO:0000256" key="10">
    <source>
        <dbReference type="ARBA" id="ARBA00022960"/>
    </source>
</evidence>
<evidence type="ECO:0000256" key="1">
    <source>
        <dbReference type="ARBA" id="ARBA00004236"/>
    </source>
</evidence>
<evidence type="ECO:0000256" key="13">
    <source>
        <dbReference type="ARBA" id="ARBA00023268"/>
    </source>
</evidence>
<dbReference type="GO" id="GO:0008658">
    <property type="term" value="F:penicillin binding"/>
    <property type="evidence" value="ECO:0007669"/>
    <property type="project" value="InterPro"/>
</dbReference>
<evidence type="ECO:0000256" key="9">
    <source>
        <dbReference type="ARBA" id="ARBA00022801"/>
    </source>
</evidence>
<reference evidence="20" key="2">
    <citation type="journal article" date="2021" name="PeerJ">
        <title>Extensive microbial diversity within the chicken gut microbiome revealed by metagenomics and culture.</title>
        <authorList>
            <person name="Gilroy R."/>
            <person name="Ravi A."/>
            <person name="Getino M."/>
            <person name="Pursley I."/>
            <person name="Horton D.L."/>
            <person name="Alikhan N.F."/>
            <person name="Baker D."/>
            <person name="Gharbi K."/>
            <person name="Hall N."/>
            <person name="Watson M."/>
            <person name="Adriaenssens E.M."/>
            <person name="Foster-Nyarko E."/>
            <person name="Jarju S."/>
            <person name="Secka A."/>
            <person name="Antonio M."/>
            <person name="Oren A."/>
            <person name="Chaudhuri R.R."/>
            <person name="La Ragione R."/>
            <person name="Hildebrand F."/>
            <person name="Pallen M.J."/>
        </authorList>
    </citation>
    <scope>NUCLEOTIDE SEQUENCE</scope>
    <source>
        <strain evidence="20">CHK197-8231</strain>
    </source>
</reference>
<evidence type="ECO:0000256" key="12">
    <source>
        <dbReference type="ARBA" id="ARBA00023136"/>
    </source>
</evidence>
<comment type="caution">
    <text evidence="20">The sequence shown here is derived from an EMBL/GenBank/DDBJ whole genome shotgun (WGS) entry which is preliminary data.</text>
</comment>
<comment type="subcellular location">
    <subcellularLocation>
        <location evidence="1">Cell membrane</location>
    </subcellularLocation>
</comment>
<dbReference type="GO" id="GO:0071555">
    <property type="term" value="P:cell wall organization"/>
    <property type="evidence" value="ECO:0007669"/>
    <property type="project" value="UniProtKB-KW"/>
</dbReference>
<dbReference type="InterPro" id="IPR036950">
    <property type="entry name" value="PBP_transglycosylase"/>
</dbReference>
<keyword evidence="5" id="KW-0121">Carboxypeptidase</keyword>
<keyword evidence="9" id="KW-0378">Hydrolase</keyword>
<dbReference type="NCBIfam" id="TIGR02074">
    <property type="entry name" value="PBP_1a_fam"/>
    <property type="match status" value="1"/>
</dbReference>
<dbReference type="Gene3D" id="1.10.3810.10">
    <property type="entry name" value="Biosynthetic peptidoglycan transglycosylase-like"/>
    <property type="match status" value="1"/>
</dbReference>
<protein>
    <submittedName>
        <fullName evidence="20">PBP1A family penicillin-binding protein</fullName>
    </submittedName>
</protein>
<dbReference type="GO" id="GO:0030288">
    <property type="term" value="C:outer membrane-bounded periplasmic space"/>
    <property type="evidence" value="ECO:0007669"/>
    <property type="project" value="TreeGrafter"/>
</dbReference>
<keyword evidence="7" id="KW-0328">Glycosyltransferase</keyword>
<dbReference type="AlphaFoldDB" id="A0A9D1HU85"/>
<dbReference type="GO" id="GO:0008360">
    <property type="term" value="P:regulation of cell shape"/>
    <property type="evidence" value="ECO:0007669"/>
    <property type="project" value="UniProtKB-KW"/>
</dbReference>
<keyword evidence="8" id="KW-0808">Transferase</keyword>
<dbReference type="PANTHER" id="PTHR32282">
    <property type="entry name" value="BINDING PROTEIN TRANSPEPTIDASE, PUTATIVE-RELATED"/>
    <property type="match status" value="1"/>
</dbReference>
<evidence type="ECO:0000256" key="4">
    <source>
        <dbReference type="ARBA" id="ARBA00022475"/>
    </source>
</evidence>
<dbReference type="SUPFAM" id="SSF56601">
    <property type="entry name" value="beta-lactamase/transpeptidase-like"/>
    <property type="match status" value="1"/>
</dbReference>
<comment type="catalytic activity">
    <reaction evidence="16">
        <text>[GlcNAc-(1-&gt;4)-Mur2Ac(oyl-L-Ala-gamma-D-Glu-L-Lys-D-Ala-D-Ala)](n)-di-trans,octa-cis-undecaprenyl diphosphate + beta-D-GlcNAc-(1-&gt;4)-Mur2Ac(oyl-L-Ala-gamma-D-Glu-L-Lys-D-Ala-D-Ala)-di-trans,octa-cis-undecaprenyl diphosphate = [GlcNAc-(1-&gt;4)-Mur2Ac(oyl-L-Ala-gamma-D-Glu-L-Lys-D-Ala-D-Ala)](n+1)-di-trans,octa-cis-undecaprenyl diphosphate + di-trans,octa-cis-undecaprenyl diphosphate + H(+)</text>
        <dbReference type="Rhea" id="RHEA:23708"/>
        <dbReference type="Rhea" id="RHEA-COMP:9602"/>
        <dbReference type="Rhea" id="RHEA-COMP:9603"/>
        <dbReference type="ChEBI" id="CHEBI:15378"/>
        <dbReference type="ChEBI" id="CHEBI:58405"/>
        <dbReference type="ChEBI" id="CHEBI:60033"/>
        <dbReference type="ChEBI" id="CHEBI:78435"/>
        <dbReference type="EC" id="2.4.99.28"/>
    </reaction>
</comment>
<evidence type="ECO:0000256" key="5">
    <source>
        <dbReference type="ARBA" id="ARBA00022645"/>
    </source>
</evidence>